<keyword evidence="2" id="KW-1185">Reference proteome</keyword>
<protein>
    <submittedName>
        <fullName evidence="1">Uncharacterized protein</fullName>
    </submittedName>
</protein>
<gene>
    <name evidence="1" type="ORF">Q4Q35_05750</name>
</gene>
<sequence length="146" mass="17062">MKNDNYLDVFDDKQKAIDHAIWLNFKYSIAGIVFGVINGTERNFVVCEEATANEMGISFLDIVPKNYSKISYKKLDAIRQDKEPLPHWESIIGMVSVMDGEILRFIFKNKIPLDRIIRHELALRGFDENYRWCGFDTARGIWLKEK</sequence>
<proteinExistence type="predicted"/>
<dbReference type="EMBL" id="JAUOEK010000069">
    <property type="protein sequence ID" value="MDO5969304.1"/>
    <property type="molecule type" value="Genomic_DNA"/>
</dbReference>
<organism evidence="1 2">
    <name type="scientific">Flavivirga aquimarina</name>
    <dbReference type="NCBI Taxonomy" id="2027862"/>
    <lineage>
        <taxon>Bacteria</taxon>
        <taxon>Pseudomonadati</taxon>
        <taxon>Bacteroidota</taxon>
        <taxon>Flavobacteriia</taxon>
        <taxon>Flavobacteriales</taxon>
        <taxon>Flavobacteriaceae</taxon>
        <taxon>Flavivirga</taxon>
    </lineage>
</organism>
<name>A0ABT8W853_9FLAO</name>
<dbReference type="RefSeq" id="WP_303276992.1">
    <property type="nucleotide sequence ID" value="NZ_JAUOEK010000069.1"/>
</dbReference>
<evidence type="ECO:0000313" key="2">
    <source>
        <dbReference type="Proteomes" id="UP001176883"/>
    </source>
</evidence>
<accession>A0ABT8W853</accession>
<reference evidence="1" key="1">
    <citation type="submission" date="2023-07" db="EMBL/GenBank/DDBJ databases">
        <title>Two novel species in the genus Flavivirga.</title>
        <authorList>
            <person name="Kwon K."/>
        </authorList>
    </citation>
    <scope>NUCLEOTIDE SEQUENCE</scope>
    <source>
        <strain evidence="1">KCTC 52353</strain>
    </source>
</reference>
<dbReference type="Proteomes" id="UP001176883">
    <property type="component" value="Unassembled WGS sequence"/>
</dbReference>
<comment type="caution">
    <text evidence="1">The sequence shown here is derived from an EMBL/GenBank/DDBJ whole genome shotgun (WGS) entry which is preliminary data.</text>
</comment>
<evidence type="ECO:0000313" key="1">
    <source>
        <dbReference type="EMBL" id="MDO5969304.1"/>
    </source>
</evidence>